<keyword evidence="4" id="KW-1185">Reference proteome</keyword>
<evidence type="ECO:0000313" key="4">
    <source>
        <dbReference type="Proteomes" id="UP001303222"/>
    </source>
</evidence>
<proteinExistence type="predicted"/>
<feature type="compositionally biased region" description="Polar residues" evidence="1">
    <location>
        <begin position="17"/>
        <end position="26"/>
    </location>
</feature>
<dbReference type="SMART" id="SM00271">
    <property type="entry name" value="DnaJ"/>
    <property type="match status" value="1"/>
</dbReference>
<dbReference type="PROSITE" id="PS50076">
    <property type="entry name" value="DNAJ_2"/>
    <property type="match status" value="1"/>
</dbReference>
<dbReference type="SUPFAM" id="SSF46565">
    <property type="entry name" value="Chaperone J-domain"/>
    <property type="match status" value="1"/>
</dbReference>
<dbReference type="EMBL" id="MU859154">
    <property type="protein sequence ID" value="KAK3951217.1"/>
    <property type="molecule type" value="Genomic_DNA"/>
</dbReference>
<organism evidence="3 4">
    <name type="scientific">Pseudoneurospora amorphoporcata</name>
    <dbReference type="NCBI Taxonomy" id="241081"/>
    <lineage>
        <taxon>Eukaryota</taxon>
        <taxon>Fungi</taxon>
        <taxon>Dikarya</taxon>
        <taxon>Ascomycota</taxon>
        <taxon>Pezizomycotina</taxon>
        <taxon>Sordariomycetes</taxon>
        <taxon>Sordariomycetidae</taxon>
        <taxon>Sordariales</taxon>
        <taxon>Sordariaceae</taxon>
        <taxon>Pseudoneurospora</taxon>
    </lineage>
</organism>
<feature type="domain" description="J" evidence="2">
    <location>
        <begin position="69"/>
        <end position="138"/>
    </location>
</feature>
<dbReference type="Proteomes" id="UP001303222">
    <property type="component" value="Unassembled WGS sequence"/>
</dbReference>
<dbReference type="Pfam" id="PF00226">
    <property type="entry name" value="DnaJ"/>
    <property type="match status" value="1"/>
</dbReference>
<feature type="compositionally biased region" description="Basic residues" evidence="1">
    <location>
        <begin position="1"/>
        <end position="15"/>
    </location>
</feature>
<gene>
    <name evidence="3" type="ORF">QBC32DRAFT_393076</name>
</gene>
<name>A0AAN6NSH2_9PEZI</name>
<comment type="caution">
    <text evidence="3">The sequence shown here is derived from an EMBL/GenBank/DDBJ whole genome shotgun (WGS) entry which is preliminary data.</text>
</comment>
<dbReference type="Gene3D" id="1.10.287.110">
    <property type="entry name" value="DnaJ domain"/>
    <property type="match status" value="1"/>
</dbReference>
<reference evidence="3" key="2">
    <citation type="submission" date="2023-06" db="EMBL/GenBank/DDBJ databases">
        <authorList>
            <consortium name="Lawrence Berkeley National Laboratory"/>
            <person name="Mondo S.J."/>
            <person name="Hensen N."/>
            <person name="Bonometti L."/>
            <person name="Westerberg I."/>
            <person name="Brannstrom I.O."/>
            <person name="Guillou S."/>
            <person name="Cros-Aarteil S."/>
            <person name="Calhoun S."/>
            <person name="Haridas S."/>
            <person name="Kuo A."/>
            <person name="Pangilinan J."/>
            <person name="Riley R."/>
            <person name="Labutti K."/>
            <person name="Andreopoulos B."/>
            <person name="Lipzen A."/>
            <person name="Chen C."/>
            <person name="Yanf M."/>
            <person name="Daum C."/>
            <person name="Ng V."/>
            <person name="Clum A."/>
            <person name="Steindorff A."/>
            <person name="Ohm R."/>
            <person name="Martin F."/>
            <person name="Silar P."/>
            <person name="Natvig D."/>
            <person name="Lalanne C."/>
            <person name="Gautier V."/>
            <person name="Ament-Velasquez S.L."/>
            <person name="Kruys A."/>
            <person name="Hutchinson M.I."/>
            <person name="Powell A.J."/>
            <person name="Barry K."/>
            <person name="Miller A.N."/>
            <person name="Grigoriev I.V."/>
            <person name="Debuchy R."/>
            <person name="Gladieux P."/>
            <person name="Thoren M.H."/>
            <person name="Johannesson H."/>
        </authorList>
    </citation>
    <scope>NUCLEOTIDE SEQUENCE</scope>
    <source>
        <strain evidence="3">CBS 626.80</strain>
    </source>
</reference>
<dbReference type="CDD" id="cd06257">
    <property type="entry name" value="DnaJ"/>
    <property type="match status" value="1"/>
</dbReference>
<evidence type="ECO:0000313" key="3">
    <source>
        <dbReference type="EMBL" id="KAK3951217.1"/>
    </source>
</evidence>
<dbReference type="InterPro" id="IPR001623">
    <property type="entry name" value="DnaJ_domain"/>
</dbReference>
<accession>A0AAN6NSH2</accession>
<dbReference type="InterPro" id="IPR036869">
    <property type="entry name" value="J_dom_sf"/>
</dbReference>
<protein>
    <submittedName>
        <fullName evidence="3">DnaJ-domain-containing protein</fullName>
    </submittedName>
</protein>
<dbReference type="InterPro" id="IPR050817">
    <property type="entry name" value="DjlA_DnaK_co-chaperone"/>
</dbReference>
<reference evidence="3" key="1">
    <citation type="journal article" date="2023" name="Mol. Phylogenet. Evol.">
        <title>Genome-scale phylogeny and comparative genomics of the fungal order Sordariales.</title>
        <authorList>
            <person name="Hensen N."/>
            <person name="Bonometti L."/>
            <person name="Westerberg I."/>
            <person name="Brannstrom I.O."/>
            <person name="Guillou S."/>
            <person name="Cros-Aarteil S."/>
            <person name="Calhoun S."/>
            <person name="Haridas S."/>
            <person name="Kuo A."/>
            <person name="Mondo S."/>
            <person name="Pangilinan J."/>
            <person name="Riley R."/>
            <person name="LaButti K."/>
            <person name="Andreopoulos B."/>
            <person name="Lipzen A."/>
            <person name="Chen C."/>
            <person name="Yan M."/>
            <person name="Daum C."/>
            <person name="Ng V."/>
            <person name="Clum A."/>
            <person name="Steindorff A."/>
            <person name="Ohm R.A."/>
            <person name="Martin F."/>
            <person name="Silar P."/>
            <person name="Natvig D.O."/>
            <person name="Lalanne C."/>
            <person name="Gautier V."/>
            <person name="Ament-Velasquez S.L."/>
            <person name="Kruys A."/>
            <person name="Hutchinson M.I."/>
            <person name="Powell A.J."/>
            <person name="Barry K."/>
            <person name="Miller A.N."/>
            <person name="Grigoriev I.V."/>
            <person name="Debuchy R."/>
            <person name="Gladieux P."/>
            <person name="Hiltunen Thoren M."/>
            <person name="Johannesson H."/>
        </authorList>
    </citation>
    <scope>NUCLEOTIDE SEQUENCE</scope>
    <source>
        <strain evidence="3">CBS 626.80</strain>
    </source>
</reference>
<sequence>MLRRLMAHRRARRRQGQAPSDSISRTATKTSLRCLQLAHPITVSKRDFSFINGLSTRAATRDISLTHSLIDAILGVSPTASTNQIRDAYKRAALKTHPDRVAADAPDRPDRTRKFQLVNDAYYTLSDPLRRREYDEQRKIFGVGSDYVPPSSASSSWGGSTAGGFDNASDPFAEADAGAGAGVGSSPAGQAFSWAWNFFTKQSQNSNNGAQQQDREQTQNAQFADVFEEMLREEGMAEPDGTNRPTNKFWSLLGGLSGGVMGFIVANVPGLLAGAVAGNRLGAIRDAKGKSVYAVFQELPQDDKARLLTQLAAKVFSHTVGI</sequence>
<dbReference type="PRINTS" id="PR00625">
    <property type="entry name" value="JDOMAIN"/>
</dbReference>
<dbReference type="PANTHER" id="PTHR24074">
    <property type="entry name" value="CO-CHAPERONE PROTEIN DJLA"/>
    <property type="match status" value="1"/>
</dbReference>
<feature type="region of interest" description="Disordered" evidence="1">
    <location>
        <begin position="1"/>
        <end position="26"/>
    </location>
</feature>
<evidence type="ECO:0000259" key="2">
    <source>
        <dbReference type="PROSITE" id="PS50076"/>
    </source>
</evidence>
<dbReference type="AlphaFoldDB" id="A0AAN6NSH2"/>
<evidence type="ECO:0000256" key="1">
    <source>
        <dbReference type="SAM" id="MobiDB-lite"/>
    </source>
</evidence>